<evidence type="ECO:0000313" key="5">
    <source>
        <dbReference type="Proteomes" id="UP000054630"/>
    </source>
</evidence>
<dbReference type="GO" id="GO:0000407">
    <property type="term" value="C:phagophore assembly site"/>
    <property type="evidence" value="ECO:0007669"/>
    <property type="project" value="TreeGrafter"/>
</dbReference>
<evidence type="ECO:0000256" key="1">
    <source>
        <dbReference type="ARBA" id="ARBA00007130"/>
    </source>
</evidence>
<dbReference type="AlphaFoldDB" id="A0A0V0RYW3"/>
<sequence length="218" mass="25425">MNATWQQLEISLERPQIDEAVNCIFHTLMLHRSMGKFHYRGEGRFHVGTLGTEDVVCDLMNLTYVRLSSADLASALSRDIAIFGNLMREKEEIYTGYISIEFYEKRRRGWPFGFEAVPWEIWMVHVNVVNPTTIHEHLQYRDLVGDSLSEIIFQICEHINRPVYMPKMPIMSELNLVFNTGFRDVQPYLYTIRHHLNPNGRLSITSAVHRLIRGTIAM</sequence>
<reference evidence="4 5" key="1">
    <citation type="submission" date="2015-01" db="EMBL/GenBank/DDBJ databases">
        <title>Evolution of Trichinella species and genotypes.</title>
        <authorList>
            <person name="Korhonen P.K."/>
            <person name="Edoardo P."/>
            <person name="Giuseppe L.R."/>
            <person name="Gasser R.B."/>
        </authorList>
    </citation>
    <scope>NUCLEOTIDE SEQUENCE [LARGE SCALE GENOMIC DNA]</scope>
    <source>
        <strain evidence="4">ISS37</strain>
    </source>
</reference>
<name>A0A0V0RYW3_9BILA</name>
<dbReference type="OrthoDB" id="10259639at2759"/>
<proteinExistence type="inferred from homology"/>
<dbReference type="STRING" id="6336.A0A0V0RYW3"/>
<accession>A0A0V0RYW3</accession>
<keyword evidence="3" id="KW-0072">Autophagy</keyword>
<dbReference type="Pfam" id="PF07855">
    <property type="entry name" value="ATG101"/>
    <property type="match status" value="1"/>
</dbReference>
<dbReference type="EMBL" id="JYDL01000057">
    <property type="protein sequence ID" value="KRX19551.1"/>
    <property type="molecule type" value="Genomic_DNA"/>
</dbReference>
<evidence type="ECO:0000256" key="3">
    <source>
        <dbReference type="ARBA" id="ARBA00023006"/>
    </source>
</evidence>
<evidence type="ECO:0000313" key="4">
    <source>
        <dbReference type="EMBL" id="KRX19551.1"/>
    </source>
</evidence>
<comment type="caution">
    <text evidence="4">The sequence shown here is derived from an EMBL/GenBank/DDBJ whole genome shotgun (WGS) entry which is preliminary data.</text>
</comment>
<organism evidence="4 5">
    <name type="scientific">Trichinella nelsoni</name>
    <dbReference type="NCBI Taxonomy" id="6336"/>
    <lineage>
        <taxon>Eukaryota</taxon>
        <taxon>Metazoa</taxon>
        <taxon>Ecdysozoa</taxon>
        <taxon>Nematoda</taxon>
        <taxon>Enoplea</taxon>
        <taxon>Dorylaimia</taxon>
        <taxon>Trichinellida</taxon>
        <taxon>Trichinellidae</taxon>
        <taxon>Trichinella</taxon>
    </lineage>
</organism>
<dbReference type="Proteomes" id="UP000054630">
    <property type="component" value="Unassembled WGS sequence"/>
</dbReference>
<dbReference type="GO" id="GO:0000045">
    <property type="term" value="P:autophagosome assembly"/>
    <property type="evidence" value="ECO:0007669"/>
    <property type="project" value="TreeGrafter"/>
</dbReference>
<gene>
    <name evidence="4" type="primary">atg101</name>
    <name evidence="4" type="ORF">T07_210</name>
</gene>
<dbReference type="PANTHER" id="PTHR13292:SF0">
    <property type="entry name" value="AUTOPHAGY-RELATED PROTEIN 101"/>
    <property type="match status" value="1"/>
</dbReference>
<dbReference type="GO" id="GO:0019901">
    <property type="term" value="F:protein kinase binding"/>
    <property type="evidence" value="ECO:0007669"/>
    <property type="project" value="TreeGrafter"/>
</dbReference>
<keyword evidence="5" id="KW-1185">Reference proteome</keyword>
<dbReference type="PANTHER" id="PTHR13292">
    <property type="entry name" value="AUTOPHAGY-RELATED PROTEIN 101"/>
    <property type="match status" value="1"/>
</dbReference>
<protein>
    <recommendedName>
        <fullName evidence="2">Autophagy-related protein 101</fullName>
    </recommendedName>
</protein>
<dbReference type="InterPro" id="IPR012445">
    <property type="entry name" value="ATG101"/>
</dbReference>
<dbReference type="GO" id="GO:1990316">
    <property type="term" value="C:Atg1/ULK1 kinase complex"/>
    <property type="evidence" value="ECO:0007669"/>
    <property type="project" value="TreeGrafter"/>
</dbReference>
<evidence type="ECO:0000256" key="2">
    <source>
        <dbReference type="ARBA" id="ARBA00018874"/>
    </source>
</evidence>
<comment type="similarity">
    <text evidence="1">Belongs to the ATG101 family.</text>
</comment>